<feature type="binding site" evidence="16">
    <location>
        <position position="178"/>
    </location>
    <ligand>
        <name>substrate</name>
    </ligand>
</feature>
<dbReference type="GO" id="GO:0046872">
    <property type="term" value="F:metal ion binding"/>
    <property type="evidence" value="ECO:0007669"/>
    <property type="project" value="UniProtKB-KW"/>
</dbReference>
<feature type="binding site" evidence="16">
    <location>
        <begin position="101"/>
        <end position="104"/>
    </location>
    <ligand>
        <name>substrate</name>
    </ligand>
</feature>
<keyword evidence="10 16" id="KW-0418">Kinase</keyword>
<dbReference type="Gene3D" id="3.30.420.40">
    <property type="match status" value="2"/>
</dbReference>
<evidence type="ECO:0000256" key="11">
    <source>
        <dbReference type="ARBA" id="ARBA00022840"/>
    </source>
</evidence>
<dbReference type="AlphaFoldDB" id="A0A1E3GP35"/>
<comment type="function">
    <text evidence="16">Catalyzes the phosphorylation of pantothenate (Pan), the first step in CoA biosynthesis.</text>
</comment>
<evidence type="ECO:0000256" key="1">
    <source>
        <dbReference type="ARBA" id="ARBA00001206"/>
    </source>
</evidence>
<gene>
    <name evidence="16 18" type="primary">coaX</name>
    <name evidence="18" type="ORF">A9E74_02439</name>
</gene>
<name>A0A1E3GP35_9GAMM</name>
<evidence type="ECO:0000256" key="2">
    <source>
        <dbReference type="ARBA" id="ARBA00001958"/>
    </source>
</evidence>
<evidence type="ECO:0000256" key="4">
    <source>
        <dbReference type="ARBA" id="ARBA00005225"/>
    </source>
</evidence>
<evidence type="ECO:0000256" key="9">
    <source>
        <dbReference type="ARBA" id="ARBA00022741"/>
    </source>
</evidence>
<dbReference type="PATRIC" id="fig|291169.3.peg.2458"/>
<evidence type="ECO:0000256" key="16">
    <source>
        <dbReference type="HAMAP-Rule" id="MF_01274"/>
    </source>
</evidence>
<sequence length="279" mass="30861">MILLVDIGNSQIKWTTIQSKVLAESQNFARPKTGIKAALNKAWKSLEEIEAVFVSNVAGEKIATQLIDWIEKQWQLTPVFVQSEKRRFGVTNAYDQAETLGVDRWLAIVAGRQHAREATCIIDCGTAITVDIVTEKGMHQGGLILPGLSLMKQMLTDNTDALKDVAQESEFKLLASNTHSAIQAGTLYMVTATLESLINDLQQNFKNEIRFLITGGDASELIPLLPQPLNHEPDLVLKGLAQYARQTNQRQQNKSAKETESSTDENTEEDSPALPETTN</sequence>
<dbReference type="HAMAP" id="MF_01274">
    <property type="entry name" value="Pantothen_kinase_3"/>
    <property type="match status" value="1"/>
</dbReference>
<evidence type="ECO:0000313" key="18">
    <source>
        <dbReference type="EMBL" id="ODN65790.1"/>
    </source>
</evidence>
<feature type="binding site" evidence="16">
    <location>
        <position position="123"/>
    </location>
    <ligand>
        <name>K(+)</name>
        <dbReference type="ChEBI" id="CHEBI:29103"/>
    </ligand>
</feature>
<keyword evidence="16" id="KW-0479">Metal-binding</keyword>
<dbReference type="SUPFAM" id="SSF53067">
    <property type="entry name" value="Actin-like ATPase domain"/>
    <property type="match status" value="2"/>
</dbReference>
<keyword evidence="8 16" id="KW-0808">Transferase</keyword>
<keyword evidence="11 16" id="KW-0067">ATP-binding</keyword>
<feature type="compositionally biased region" description="Polar residues" evidence="17">
    <location>
        <begin position="244"/>
        <end position="254"/>
    </location>
</feature>
<dbReference type="PANTHER" id="PTHR34265">
    <property type="entry name" value="TYPE III PANTOTHENATE KINASE"/>
    <property type="match status" value="1"/>
</dbReference>
<evidence type="ECO:0000256" key="5">
    <source>
        <dbReference type="ARBA" id="ARBA00011738"/>
    </source>
</evidence>
<reference evidence="18 19" key="1">
    <citation type="submission" date="2016-07" db="EMBL/GenBank/DDBJ databases">
        <title>Draft Genome Sequence of Methylophaga muralis Bur 1.</title>
        <authorList>
            <person name="Vasilenko O.V."/>
            <person name="Doronina N.V."/>
            <person name="Shmareva M.N."/>
            <person name="Tarlachkov S.V."/>
            <person name="Mustakhimov I."/>
            <person name="Trotsenko Y.A."/>
        </authorList>
    </citation>
    <scope>NUCLEOTIDE SEQUENCE [LARGE SCALE GENOMIC DNA]</scope>
    <source>
        <strain evidence="18 19">Bur 1</strain>
    </source>
</reference>
<keyword evidence="9 16" id="KW-0547">Nucleotide-binding</keyword>
<dbReference type="UniPathway" id="UPA00241">
    <property type="reaction ID" value="UER00352"/>
</dbReference>
<comment type="subunit">
    <text evidence="5 16">Homodimer.</text>
</comment>
<dbReference type="NCBIfam" id="TIGR00671">
    <property type="entry name" value="baf"/>
    <property type="match status" value="1"/>
</dbReference>
<evidence type="ECO:0000256" key="13">
    <source>
        <dbReference type="ARBA" id="ARBA00022993"/>
    </source>
</evidence>
<evidence type="ECO:0000313" key="19">
    <source>
        <dbReference type="Proteomes" id="UP000094379"/>
    </source>
</evidence>
<dbReference type="GO" id="GO:0005737">
    <property type="term" value="C:cytoplasm"/>
    <property type="evidence" value="ECO:0007669"/>
    <property type="project" value="UniProtKB-SubCell"/>
</dbReference>
<dbReference type="GO" id="GO:0015937">
    <property type="term" value="P:coenzyme A biosynthetic process"/>
    <property type="evidence" value="ECO:0007669"/>
    <property type="project" value="UniProtKB-UniRule"/>
</dbReference>
<evidence type="ECO:0000256" key="8">
    <source>
        <dbReference type="ARBA" id="ARBA00022679"/>
    </source>
</evidence>
<evidence type="ECO:0000256" key="6">
    <source>
        <dbReference type="ARBA" id="ARBA00012102"/>
    </source>
</evidence>
<feature type="region of interest" description="Disordered" evidence="17">
    <location>
        <begin position="242"/>
        <end position="279"/>
    </location>
</feature>
<feature type="compositionally biased region" description="Acidic residues" evidence="17">
    <location>
        <begin position="261"/>
        <end position="271"/>
    </location>
</feature>
<dbReference type="GO" id="GO:0005524">
    <property type="term" value="F:ATP binding"/>
    <property type="evidence" value="ECO:0007669"/>
    <property type="project" value="UniProtKB-UniRule"/>
</dbReference>
<comment type="cofactor">
    <cofactor evidence="16">
        <name>NH4(+)</name>
        <dbReference type="ChEBI" id="CHEBI:28938"/>
    </cofactor>
    <cofactor evidence="16">
        <name>K(+)</name>
        <dbReference type="ChEBI" id="CHEBI:29103"/>
    </cofactor>
    <text evidence="16">A monovalent cation. Ammonium or potassium.</text>
</comment>
<evidence type="ECO:0000256" key="7">
    <source>
        <dbReference type="ARBA" id="ARBA00022490"/>
    </source>
</evidence>
<comment type="pathway">
    <text evidence="4 16">Cofactor biosynthesis; coenzyme A biosynthesis; CoA from (R)-pantothenate: step 1/5.</text>
</comment>
<feature type="binding site" evidence="16">
    <location>
        <position position="126"/>
    </location>
    <ligand>
        <name>ATP</name>
        <dbReference type="ChEBI" id="CHEBI:30616"/>
    </ligand>
</feature>
<dbReference type="EC" id="2.7.1.33" evidence="6 16"/>
<comment type="subcellular location">
    <subcellularLocation>
        <location evidence="3 16">Cytoplasm</location>
    </subcellularLocation>
</comment>
<evidence type="ECO:0000256" key="14">
    <source>
        <dbReference type="ARBA" id="ARBA00038036"/>
    </source>
</evidence>
<dbReference type="EMBL" id="MCRI01000039">
    <property type="protein sequence ID" value="ODN65790.1"/>
    <property type="molecule type" value="Genomic_DNA"/>
</dbReference>
<comment type="similarity">
    <text evidence="14 16">Belongs to the type III pantothenate kinase family.</text>
</comment>
<evidence type="ECO:0000256" key="3">
    <source>
        <dbReference type="ARBA" id="ARBA00004496"/>
    </source>
</evidence>
<dbReference type="Proteomes" id="UP000094379">
    <property type="component" value="Unassembled WGS sequence"/>
</dbReference>
<dbReference type="PANTHER" id="PTHR34265:SF1">
    <property type="entry name" value="TYPE III PANTOTHENATE KINASE"/>
    <property type="match status" value="1"/>
</dbReference>
<evidence type="ECO:0000256" key="17">
    <source>
        <dbReference type="SAM" id="MobiDB-lite"/>
    </source>
</evidence>
<keyword evidence="13 16" id="KW-0173">Coenzyme A biosynthesis</keyword>
<evidence type="ECO:0000256" key="12">
    <source>
        <dbReference type="ARBA" id="ARBA00022958"/>
    </source>
</evidence>
<dbReference type="RefSeq" id="WP_069296824.1">
    <property type="nucleotide sequence ID" value="NZ_MCRI01000039.1"/>
</dbReference>
<dbReference type="InterPro" id="IPR043129">
    <property type="entry name" value="ATPase_NBD"/>
</dbReference>
<dbReference type="CDD" id="cd24015">
    <property type="entry name" value="ASKHA_NBD_PanK-III"/>
    <property type="match status" value="1"/>
</dbReference>
<dbReference type="GO" id="GO:0004594">
    <property type="term" value="F:pantothenate kinase activity"/>
    <property type="evidence" value="ECO:0007669"/>
    <property type="project" value="UniProtKB-UniRule"/>
</dbReference>
<keyword evidence="19" id="KW-1185">Reference proteome</keyword>
<evidence type="ECO:0000256" key="10">
    <source>
        <dbReference type="ARBA" id="ARBA00022777"/>
    </source>
</evidence>
<organism evidence="18 19">
    <name type="scientific">Methylophaga muralis</name>
    <dbReference type="NCBI Taxonomy" id="291169"/>
    <lineage>
        <taxon>Bacteria</taxon>
        <taxon>Pseudomonadati</taxon>
        <taxon>Pseudomonadota</taxon>
        <taxon>Gammaproteobacteria</taxon>
        <taxon>Thiotrichales</taxon>
        <taxon>Piscirickettsiaceae</taxon>
        <taxon>Methylophaga</taxon>
    </lineage>
</organism>
<evidence type="ECO:0000256" key="15">
    <source>
        <dbReference type="ARBA" id="ARBA00040883"/>
    </source>
</evidence>
<proteinExistence type="inferred from homology"/>
<protein>
    <recommendedName>
        <fullName evidence="15 16">Type III pantothenate kinase</fullName>
        <ecNumber evidence="6 16">2.7.1.33</ecNumber>
    </recommendedName>
    <alternativeName>
        <fullName evidence="16">PanK-III</fullName>
    </alternativeName>
    <alternativeName>
        <fullName evidence="16">Pantothenic acid kinase</fullName>
    </alternativeName>
</protein>
<dbReference type="STRING" id="291169.A9E74_02439"/>
<comment type="cofactor">
    <cofactor evidence="2">
        <name>K(+)</name>
        <dbReference type="ChEBI" id="CHEBI:29103"/>
    </cofactor>
</comment>
<dbReference type="InterPro" id="IPR004619">
    <property type="entry name" value="Type_III_PanK"/>
</dbReference>
<comment type="caution">
    <text evidence="18">The sequence shown here is derived from an EMBL/GenBank/DDBJ whole genome shotgun (WGS) entry which is preliminary data.</text>
</comment>
<dbReference type="Pfam" id="PF03309">
    <property type="entry name" value="Pan_kinase"/>
    <property type="match status" value="1"/>
</dbReference>
<keyword evidence="7 16" id="KW-0963">Cytoplasm</keyword>
<keyword evidence="12 16" id="KW-0630">Potassium</keyword>
<feature type="binding site" evidence="16">
    <location>
        <position position="94"/>
    </location>
    <ligand>
        <name>substrate</name>
    </ligand>
</feature>
<feature type="active site" description="Proton acceptor" evidence="16">
    <location>
        <position position="103"/>
    </location>
</feature>
<accession>A0A1E3GP35</accession>
<feature type="binding site" evidence="16">
    <location>
        <begin position="6"/>
        <end position="13"/>
    </location>
    <ligand>
        <name>ATP</name>
        <dbReference type="ChEBI" id="CHEBI:30616"/>
    </ligand>
</feature>
<comment type="catalytic activity">
    <reaction evidence="1 16">
        <text>(R)-pantothenate + ATP = (R)-4'-phosphopantothenate + ADP + H(+)</text>
        <dbReference type="Rhea" id="RHEA:16373"/>
        <dbReference type="ChEBI" id="CHEBI:10986"/>
        <dbReference type="ChEBI" id="CHEBI:15378"/>
        <dbReference type="ChEBI" id="CHEBI:29032"/>
        <dbReference type="ChEBI" id="CHEBI:30616"/>
        <dbReference type="ChEBI" id="CHEBI:456216"/>
        <dbReference type="EC" id="2.7.1.33"/>
    </reaction>
</comment>